<proteinExistence type="predicted"/>
<evidence type="ECO:0000256" key="1">
    <source>
        <dbReference type="SAM" id="MobiDB-lite"/>
    </source>
</evidence>
<sequence>MKTNVIKVVVAGALLTSILGACSEPSNVEVKKKDSEPKQEQQSSSTPKKEEKKEESKAGSRSNPVAIGQSATFEDKIFDQATSKSYKAKVEVSIQEVLRGEQAWKLIQQENEFNKAPADDMEYVLVKVKTKVVDADTADFAYRSDDIMNTEYVSADGKVYQMDTEHHPVIPTPLQSEVFKGAEAEGYSVQYIKKNDDFKFVYKTLGMQKVYFNIK</sequence>
<evidence type="ECO:0000313" key="4">
    <source>
        <dbReference type="Proteomes" id="UP000190906"/>
    </source>
</evidence>
<protein>
    <recommendedName>
        <fullName evidence="5">Lipoprotein</fullName>
    </recommendedName>
</protein>
<dbReference type="AlphaFoldDB" id="A0A1S9TSM7"/>
<feature type="compositionally biased region" description="Basic and acidic residues" evidence="1">
    <location>
        <begin position="29"/>
        <end position="39"/>
    </location>
</feature>
<keyword evidence="2" id="KW-0732">Signal</keyword>
<reference evidence="3 4" key="1">
    <citation type="submission" date="2017-01" db="EMBL/GenBank/DDBJ databases">
        <title>Bacillus cereus isolates.</title>
        <authorList>
            <person name="Beno S.M."/>
        </authorList>
    </citation>
    <scope>NUCLEOTIDE SEQUENCE [LARGE SCALE GENOMIC DNA]</scope>
    <source>
        <strain evidence="3 4">FSL H8-0485</strain>
    </source>
</reference>
<feature type="chain" id="PRO_5039102954" description="Lipoprotein" evidence="2">
    <location>
        <begin position="24"/>
        <end position="215"/>
    </location>
</feature>
<feature type="signal peptide" evidence="2">
    <location>
        <begin position="1"/>
        <end position="23"/>
    </location>
</feature>
<gene>
    <name evidence="3" type="ORF">BW897_12730</name>
</gene>
<organism evidence="3 4">
    <name type="scientific">Bacillus cereus</name>
    <dbReference type="NCBI Taxonomy" id="1396"/>
    <lineage>
        <taxon>Bacteria</taxon>
        <taxon>Bacillati</taxon>
        <taxon>Bacillota</taxon>
        <taxon>Bacilli</taxon>
        <taxon>Bacillales</taxon>
        <taxon>Bacillaceae</taxon>
        <taxon>Bacillus</taxon>
        <taxon>Bacillus cereus group</taxon>
    </lineage>
</organism>
<evidence type="ECO:0000313" key="3">
    <source>
        <dbReference type="EMBL" id="OOR12561.1"/>
    </source>
</evidence>
<dbReference type="RefSeq" id="WP_078204748.1">
    <property type="nucleotide sequence ID" value="NZ_MUAJ01000008.1"/>
</dbReference>
<dbReference type="PROSITE" id="PS51257">
    <property type="entry name" value="PROKAR_LIPOPROTEIN"/>
    <property type="match status" value="1"/>
</dbReference>
<evidence type="ECO:0008006" key="5">
    <source>
        <dbReference type="Google" id="ProtNLM"/>
    </source>
</evidence>
<comment type="caution">
    <text evidence="3">The sequence shown here is derived from an EMBL/GenBank/DDBJ whole genome shotgun (WGS) entry which is preliminary data.</text>
</comment>
<dbReference type="Proteomes" id="UP000190906">
    <property type="component" value="Unassembled WGS sequence"/>
</dbReference>
<feature type="region of interest" description="Disordered" evidence="1">
    <location>
        <begin position="26"/>
        <end position="66"/>
    </location>
</feature>
<evidence type="ECO:0000256" key="2">
    <source>
        <dbReference type="SAM" id="SignalP"/>
    </source>
</evidence>
<accession>A0A1S9TSM7</accession>
<name>A0A1S9TSM7_BACCE</name>
<feature type="compositionally biased region" description="Basic and acidic residues" evidence="1">
    <location>
        <begin position="47"/>
        <end position="58"/>
    </location>
</feature>
<dbReference type="EMBL" id="MUAJ01000008">
    <property type="protein sequence ID" value="OOR12561.1"/>
    <property type="molecule type" value="Genomic_DNA"/>
</dbReference>